<dbReference type="EMBL" id="JAVHJL010000002">
    <property type="protein sequence ID" value="KAK6508783.1"/>
    <property type="molecule type" value="Genomic_DNA"/>
</dbReference>
<keyword evidence="6" id="KW-0328">Glycosyltransferase</keyword>
<evidence type="ECO:0000313" key="6">
    <source>
        <dbReference type="EMBL" id="KAK6508783.1"/>
    </source>
</evidence>
<dbReference type="GO" id="GO:0046835">
    <property type="term" value="P:carbohydrate phosphorylation"/>
    <property type="evidence" value="ECO:0007669"/>
    <property type="project" value="TreeGrafter"/>
</dbReference>
<feature type="domain" description="Stealth protein CR1 conserved region 1" evidence="4">
    <location>
        <begin position="217"/>
        <end position="243"/>
    </location>
</feature>
<feature type="compositionally biased region" description="Basic and acidic residues" evidence="2">
    <location>
        <begin position="1"/>
        <end position="12"/>
    </location>
</feature>
<evidence type="ECO:0000259" key="4">
    <source>
        <dbReference type="Pfam" id="PF17101"/>
    </source>
</evidence>
<organism evidence="6 7">
    <name type="scientific">Arthrobotrys musiformis</name>
    <dbReference type="NCBI Taxonomy" id="47236"/>
    <lineage>
        <taxon>Eukaryota</taxon>
        <taxon>Fungi</taxon>
        <taxon>Dikarya</taxon>
        <taxon>Ascomycota</taxon>
        <taxon>Pezizomycotina</taxon>
        <taxon>Orbiliomycetes</taxon>
        <taxon>Orbiliales</taxon>
        <taxon>Orbiliaceae</taxon>
        <taxon>Arthrobotrys</taxon>
    </lineage>
</organism>
<evidence type="ECO:0000313" key="7">
    <source>
        <dbReference type="Proteomes" id="UP001370758"/>
    </source>
</evidence>
<comment type="caution">
    <text evidence="6">The sequence shown here is derived from an EMBL/GenBank/DDBJ whole genome shotgun (WGS) entry which is preliminary data.</text>
</comment>
<dbReference type="GO" id="GO:0016757">
    <property type="term" value="F:glycosyltransferase activity"/>
    <property type="evidence" value="ECO:0007669"/>
    <property type="project" value="UniProtKB-KW"/>
</dbReference>
<keyword evidence="1" id="KW-0808">Transferase</keyword>
<feature type="domain" description="Stealth protein CR3 conserved region 3" evidence="5">
    <location>
        <begin position="439"/>
        <end position="488"/>
    </location>
</feature>
<feature type="transmembrane region" description="Helical" evidence="3">
    <location>
        <begin position="72"/>
        <end position="93"/>
    </location>
</feature>
<dbReference type="Proteomes" id="UP001370758">
    <property type="component" value="Unassembled WGS sequence"/>
</dbReference>
<evidence type="ECO:0000256" key="2">
    <source>
        <dbReference type="SAM" id="MobiDB-lite"/>
    </source>
</evidence>
<keyword evidence="7" id="KW-1185">Reference proteome</keyword>
<reference evidence="6 7" key="1">
    <citation type="submission" date="2023-08" db="EMBL/GenBank/DDBJ databases">
        <authorList>
            <person name="Palmer J.M."/>
        </authorList>
    </citation>
    <scope>NUCLEOTIDE SEQUENCE [LARGE SCALE GENOMIC DNA]</scope>
    <source>
        <strain evidence="6 7">TWF481</strain>
    </source>
</reference>
<sequence>MDPERGLGKAENEASSWSSSSSSVKGYFRSLYEFTLSFILSINTRVRSGYVPIPRSLHLASETSTSTNYRKLVLLIFLSVWGLAVGMCGIYMYDGKEVLPGPMVWGRKEVSMLLGPEYPVGNIISSSEWSTFQFGSKEIPAPPPEPPGSTVKYVQPPTDWLNCDAAKDFAKSLPEVTFVSFEEALQYNSEGQDIAWLNEWLTDGLLRDHDMKAKSHPIDVLYTWVNGSSPAFHEAKHAVEAKSRLMDIPDYRSDTLNRHRDWDELKYSVRSIEAFLERKENGDLRTPKVLGKVSIITTQHSDAPQDVQTPLWLNTSHPEAPEIIPQEALVSPKLAGTCAAETFSSCAVEARLDRLESDNDKVMILSDDMFLSNQHSAADIYSPLYGLPFVFEYAWPHFTIDYPPAFGSLEFRFGEHPYLYFCAYLLHVRFGWEYRSYNKHTVHSLSRTIMRELRSTFPSAFELSSGQRFRGESPSIHLWFLFDWYVIERHREALIWSYLFGKLQAAGSTTLNIKDLHKRLSEIDTSTEFSRTSLVSENIKSAYKNADIEPNLASQFLWSSADGPVWLSAENERDIAQRLDETLLHNSTFDEARKLAPCEMKPECFEFPDVDSDDIPTELIFDKWRRTDRGCGDCMINGLLRKSGPLGFSAFLSEEPKRRNISLQSIYRYSHTFSRVDARYGMMESPDVVKTLTEEWITQRPAEVCFNDHFFSEEPSEVQKFAEGAKGFFEKYFPNKSKWEL</sequence>
<dbReference type="InterPro" id="IPR031357">
    <property type="entry name" value="Stealth_CR3"/>
</dbReference>
<evidence type="ECO:0000256" key="1">
    <source>
        <dbReference type="ARBA" id="ARBA00022679"/>
    </source>
</evidence>
<dbReference type="GO" id="GO:0005794">
    <property type="term" value="C:Golgi apparatus"/>
    <property type="evidence" value="ECO:0007669"/>
    <property type="project" value="TreeGrafter"/>
</dbReference>
<proteinExistence type="predicted"/>
<name>A0AAV9WMK7_9PEZI</name>
<protein>
    <submittedName>
        <fullName evidence="6">Xanthine phosphoribosyltransferase 1</fullName>
    </submittedName>
</protein>
<dbReference type="PANTHER" id="PTHR24045">
    <property type="match status" value="1"/>
</dbReference>
<dbReference type="InterPro" id="IPR031358">
    <property type="entry name" value="Stealth_CR1"/>
</dbReference>
<dbReference type="Pfam" id="PF17101">
    <property type="entry name" value="Stealth_CR1"/>
    <property type="match status" value="1"/>
</dbReference>
<evidence type="ECO:0000256" key="3">
    <source>
        <dbReference type="SAM" id="Phobius"/>
    </source>
</evidence>
<accession>A0AAV9WMK7</accession>
<keyword evidence="3" id="KW-0472">Membrane</keyword>
<dbReference type="AlphaFoldDB" id="A0AAV9WMK7"/>
<dbReference type="PANTHER" id="PTHR24045:SF0">
    <property type="entry name" value="N-ACETYLGLUCOSAMINE-1-PHOSPHOTRANSFERASE SUBUNITS ALPHA_BETA"/>
    <property type="match status" value="1"/>
</dbReference>
<evidence type="ECO:0000259" key="5">
    <source>
        <dbReference type="Pfam" id="PF17102"/>
    </source>
</evidence>
<feature type="region of interest" description="Disordered" evidence="2">
    <location>
        <begin position="1"/>
        <end position="22"/>
    </location>
</feature>
<keyword evidence="3" id="KW-0812">Transmembrane</keyword>
<dbReference type="Pfam" id="PF17102">
    <property type="entry name" value="Stealth_CR3"/>
    <property type="match status" value="1"/>
</dbReference>
<dbReference type="GO" id="GO:0003976">
    <property type="term" value="F:UDP-N-acetylglucosamine-lysosomal-enzyme N-acetylglucosaminephosphotransferase activity"/>
    <property type="evidence" value="ECO:0007669"/>
    <property type="project" value="TreeGrafter"/>
</dbReference>
<keyword evidence="3" id="KW-1133">Transmembrane helix</keyword>
<gene>
    <name evidence="6" type="primary">XPT1</name>
    <name evidence="6" type="ORF">TWF481_003553</name>
</gene>
<dbReference type="InterPro" id="IPR047141">
    <property type="entry name" value="Stealth"/>
</dbReference>